<evidence type="ECO:0000313" key="2">
    <source>
        <dbReference type="WBParaSite" id="ES5_v2.g8367.t1"/>
    </source>
</evidence>
<sequence>MFVPSFSHIHLALVFLICSGVVGHKSFSSLPVEDTFIPHAFIQTGEELHYFTDIDDQEIVFTTFAPEHTEKPEYNILTDKDVKLEPEEINFEQTSVGIPLKHHVTITNRMKKDLYFLAIGSTSMSFHSSFPKDALLPEDASTTVTIFFLPPDIGEFENKLTIITSNGVIHYPVKGIATESPYRIQAISGIKVPVNGTFMSPIKIHNPHSTTLTVNEAASSSTRVHFEISELEELRDDTYWEIAPYQTRTIGYVRIVGAEEANATSYISLKLKLKESPQASEALNINRQQPPPPSLLFIPIDFKSIYVDKSDFTHGVYFEFASKPPISVKGGTHYGPGPPVPLAKVSVDSNYVIRQNNDQTNSNEAQLVHINGKIIAESRGGNYNVSVPYKASVYSGSLSHELEDVAFYHKLKTPVHRTVSFTNNLPFGVVIYNISMASNATGIFKATLITPTIKIAPKEKKEILVLEYLTPQQLTYTTSFTLQTNVSTFEYPILMFNGDVKVSIHALEKDQFDFGAIELHKERSIYFAVINENPVQMILKNLQQPFSPFSKLQLLGIEAGNNTKLGTFAEHKTSLWKSGKDFVIPNKSFAVFKFSIIGNPLIARQNSNFIIQTEFSQYQFPVTFSLTNFSLYSVPQIIDFGEVFPTMISTKEIKLLSTFPEEMAVNRLSLRSSDPRFYFQKVDPQLQPRITSNNISTIATVLLKPETAPTNEQYVGMPFTSHDGQWFAYAMKFPANLAEIDSYLYRRLRKRYNYMVSRGQHIINTSVIVDTPTVKNMEIPAKAELVWPKLLSHTVVHFPLTAVGNFTILNLTLTNPSSRPVIVQLLPLVIYPDAESFLEFFKDEFPAPLVEPVETNETLMFSLRDTELFTLKPNSPVPKLREEVEKVVGSNIPRFTLSMVLQPKMKTRIRIGFLPTDYDLHSSLLIIRNNLTVIEPVVLYGQGARIDVRVENKTTRAEPSLFDIQPIHLKDCFNPKRQMHKLSTTLTVKRPFEVVNTGEVAFTVSNMTINNVPCENRGFHIINCHPFHLSPGDSHVLEIAYTPDFLMSINEASLQLYMHMNGTPWVFYIGATIPQQMLSMCHSALPRPPFENFMYYSCIIALIFCLICVMACSYLEGDRLINYTIRQDVSLITRRSCSVSENGQLEQPPIPSQSRRRPSHYRNHVQVGQNSMFIVRWFCSAANLFLWLFSFVWMAVRSEPEVTEATRKKKNKKQKPVAMPPPPKENAPQPQTIKSKNEYTSSKSENNLQAPEKLKNTDKNISKDMELRLRKITTKIDEEGNRSETKNGKISNNQKKQKNRSPKPKKQIEKVPSDPEPVSSEKKEKKTNEVLKEPASEPLNDTEIEKTELPSPQIDSLSLPSEENEQEQIEKDDEDENLSEDSAEPEWADEQVDGDNYDADFADMVQATAETFSSRADTPASSSSQSSAPPPTSSRNQRKPVRRSESELTTDETDTSNVGPGRARKFKPSKERKSKNHDTTNDKRMIDLLTKRYREQLEQAVKNREAERTIYDHAYGNQDNTLSWPMAMMEQQNLYMQQMYYANMQQYGWNPMNYPYAQQQQQSHQQQPATAAASSSSARNVYGYYEPFLDPLYENRETTRGSPPGFSSDSSSSQPSFQNSQQLGPIGPPISKPKPISKPISNISDSPPVVVTTQSSSSTDVFASLFPPRPTEQPTRPSSSSDMGAGSSRQYSLFSNNDPIWQPLLEDVETPKFSGWPELNKNPDNNDPDKQQ</sequence>
<dbReference type="WBParaSite" id="ES5_v2.g8367.t1">
    <property type="protein sequence ID" value="ES5_v2.g8367.t1"/>
    <property type="gene ID" value="ES5_v2.g8367"/>
</dbReference>
<reference evidence="2" key="1">
    <citation type="submission" date="2022-11" db="UniProtKB">
        <authorList>
            <consortium name="WormBaseParasite"/>
        </authorList>
    </citation>
    <scope>IDENTIFICATION</scope>
</reference>
<name>A0AC34GU62_9BILA</name>
<accession>A0AC34GU62</accession>
<proteinExistence type="predicted"/>
<protein>
    <submittedName>
        <fullName evidence="2">Transmembrane protein 131</fullName>
    </submittedName>
</protein>
<dbReference type="Proteomes" id="UP000887579">
    <property type="component" value="Unplaced"/>
</dbReference>
<organism evidence="1 2">
    <name type="scientific">Panagrolaimus sp. ES5</name>
    <dbReference type="NCBI Taxonomy" id="591445"/>
    <lineage>
        <taxon>Eukaryota</taxon>
        <taxon>Metazoa</taxon>
        <taxon>Ecdysozoa</taxon>
        <taxon>Nematoda</taxon>
        <taxon>Chromadorea</taxon>
        <taxon>Rhabditida</taxon>
        <taxon>Tylenchina</taxon>
        <taxon>Panagrolaimomorpha</taxon>
        <taxon>Panagrolaimoidea</taxon>
        <taxon>Panagrolaimidae</taxon>
        <taxon>Panagrolaimus</taxon>
    </lineage>
</organism>
<evidence type="ECO:0000313" key="1">
    <source>
        <dbReference type="Proteomes" id="UP000887579"/>
    </source>
</evidence>